<dbReference type="AlphaFoldDB" id="A0A1I5XUY1"/>
<gene>
    <name evidence="2" type="ORF">SAMN05421810_106267</name>
</gene>
<dbReference type="GO" id="GO:0003677">
    <property type="term" value="F:DNA binding"/>
    <property type="evidence" value="ECO:0007669"/>
    <property type="project" value="InterPro"/>
</dbReference>
<keyword evidence="3" id="KW-1185">Reference proteome</keyword>
<protein>
    <submittedName>
        <fullName evidence="2">Helix-turn-helix domain-containing protein</fullName>
    </submittedName>
</protein>
<accession>A0A1I5XUY1</accession>
<dbReference type="InterPro" id="IPR001387">
    <property type="entry name" value="Cro/C1-type_HTH"/>
</dbReference>
<proteinExistence type="predicted"/>
<dbReference type="CDD" id="cd00093">
    <property type="entry name" value="HTH_XRE"/>
    <property type="match status" value="1"/>
</dbReference>
<name>A0A1I5XUY1_9PSEU</name>
<evidence type="ECO:0000313" key="2">
    <source>
        <dbReference type="EMBL" id="SFQ35728.1"/>
    </source>
</evidence>
<dbReference type="SUPFAM" id="SSF47413">
    <property type="entry name" value="lambda repressor-like DNA-binding domains"/>
    <property type="match status" value="1"/>
</dbReference>
<dbReference type="Pfam" id="PF13560">
    <property type="entry name" value="HTH_31"/>
    <property type="match status" value="1"/>
</dbReference>
<organism evidence="2 3">
    <name type="scientific">Amycolatopsis arida</name>
    <dbReference type="NCBI Taxonomy" id="587909"/>
    <lineage>
        <taxon>Bacteria</taxon>
        <taxon>Bacillati</taxon>
        <taxon>Actinomycetota</taxon>
        <taxon>Actinomycetes</taxon>
        <taxon>Pseudonocardiales</taxon>
        <taxon>Pseudonocardiaceae</taxon>
        <taxon>Amycolatopsis</taxon>
    </lineage>
</organism>
<dbReference type="Pfam" id="PF19054">
    <property type="entry name" value="DUF5753"/>
    <property type="match status" value="1"/>
</dbReference>
<reference evidence="3" key="1">
    <citation type="submission" date="2016-10" db="EMBL/GenBank/DDBJ databases">
        <authorList>
            <person name="Varghese N."/>
            <person name="Submissions S."/>
        </authorList>
    </citation>
    <scope>NUCLEOTIDE SEQUENCE [LARGE SCALE GENOMIC DNA]</scope>
    <source>
        <strain evidence="3">CGMCC 4.5579</strain>
    </source>
</reference>
<evidence type="ECO:0000259" key="1">
    <source>
        <dbReference type="Pfam" id="PF19054"/>
    </source>
</evidence>
<evidence type="ECO:0000313" key="3">
    <source>
        <dbReference type="Proteomes" id="UP000198727"/>
    </source>
</evidence>
<dbReference type="InterPro" id="IPR010982">
    <property type="entry name" value="Lambda_DNA-bd_dom_sf"/>
</dbReference>
<dbReference type="Proteomes" id="UP000198727">
    <property type="component" value="Unassembled WGS sequence"/>
</dbReference>
<dbReference type="STRING" id="587909.SAMN05421810_106267"/>
<dbReference type="EMBL" id="FOWW01000006">
    <property type="protein sequence ID" value="SFQ35728.1"/>
    <property type="molecule type" value="Genomic_DNA"/>
</dbReference>
<sequence>MRSRELGEALRRGMERRGMTGRDVARMLGWSDSRVSRLLSGKRGGREVDISAVCATTRIIGPERERLLKLCRDVNTPGWLQRHGARLPKQLRTLVDHENKATKITDFQPMVVPGLLQTEDYARGLLSGLGTLPEEELDDRVTARMERQKMLGNCRCEHFTFFIHEFALRLPVGSNEVMSDQLHHLLRMSVRPYITIRVISAAAGVHAGIAGAFKLMEFADITPVVYLDSQTACLFLEEHDEIGAYRRVLDVLADIALDEGESREVIARLATELYP</sequence>
<feature type="domain" description="DUF5753" evidence="1">
    <location>
        <begin position="91"/>
        <end position="268"/>
    </location>
</feature>
<dbReference type="InterPro" id="IPR043917">
    <property type="entry name" value="DUF5753"/>
</dbReference>
<dbReference type="Gene3D" id="1.10.260.40">
    <property type="entry name" value="lambda repressor-like DNA-binding domains"/>
    <property type="match status" value="1"/>
</dbReference>